<proteinExistence type="predicted"/>
<dbReference type="AlphaFoldDB" id="A0A0A9DVV7"/>
<name>A0A0A9DVV7_ARUDO</name>
<organism evidence="1">
    <name type="scientific">Arundo donax</name>
    <name type="common">Giant reed</name>
    <name type="synonym">Donax arundinaceus</name>
    <dbReference type="NCBI Taxonomy" id="35708"/>
    <lineage>
        <taxon>Eukaryota</taxon>
        <taxon>Viridiplantae</taxon>
        <taxon>Streptophyta</taxon>
        <taxon>Embryophyta</taxon>
        <taxon>Tracheophyta</taxon>
        <taxon>Spermatophyta</taxon>
        <taxon>Magnoliopsida</taxon>
        <taxon>Liliopsida</taxon>
        <taxon>Poales</taxon>
        <taxon>Poaceae</taxon>
        <taxon>PACMAD clade</taxon>
        <taxon>Arundinoideae</taxon>
        <taxon>Arundineae</taxon>
        <taxon>Arundo</taxon>
    </lineage>
</organism>
<reference evidence="1" key="1">
    <citation type="submission" date="2014-09" db="EMBL/GenBank/DDBJ databases">
        <authorList>
            <person name="Magalhaes I.L.F."/>
            <person name="Oliveira U."/>
            <person name="Santos F.R."/>
            <person name="Vidigal T.H.D.A."/>
            <person name="Brescovit A.D."/>
            <person name="Santos A.J."/>
        </authorList>
    </citation>
    <scope>NUCLEOTIDE SEQUENCE</scope>
    <source>
        <tissue evidence="1">Shoot tissue taken approximately 20 cm above the soil surface</tissue>
    </source>
</reference>
<accession>A0A0A9DVV7</accession>
<protein>
    <submittedName>
        <fullName evidence="1">Uncharacterized protein</fullName>
    </submittedName>
</protein>
<evidence type="ECO:0000313" key="1">
    <source>
        <dbReference type="EMBL" id="JAD92669.1"/>
    </source>
</evidence>
<sequence>MISMMLFPPALHLLTRVRITPVVAQIWPLVIRKSREHSRILDKTCLKISR</sequence>
<reference evidence="1" key="2">
    <citation type="journal article" date="2015" name="Data Brief">
        <title>Shoot transcriptome of the giant reed, Arundo donax.</title>
        <authorList>
            <person name="Barrero R.A."/>
            <person name="Guerrero F.D."/>
            <person name="Moolhuijzen P."/>
            <person name="Goolsby J.A."/>
            <person name="Tidwell J."/>
            <person name="Bellgard S.E."/>
            <person name="Bellgard M.I."/>
        </authorList>
    </citation>
    <scope>NUCLEOTIDE SEQUENCE</scope>
    <source>
        <tissue evidence="1">Shoot tissue taken approximately 20 cm above the soil surface</tissue>
    </source>
</reference>
<dbReference type="EMBL" id="GBRH01205226">
    <property type="protein sequence ID" value="JAD92669.1"/>
    <property type="molecule type" value="Transcribed_RNA"/>
</dbReference>